<name>A0A644ZRC1_9ZZZZ</name>
<gene>
    <name evidence="1" type="ORF">SDC9_89600</name>
</gene>
<accession>A0A644ZRC1</accession>
<evidence type="ECO:0000313" key="1">
    <source>
        <dbReference type="EMBL" id="MPM42928.1"/>
    </source>
</evidence>
<proteinExistence type="predicted"/>
<dbReference type="EMBL" id="VSSQ01009912">
    <property type="protein sequence ID" value="MPM42928.1"/>
    <property type="molecule type" value="Genomic_DNA"/>
</dbReference>
<dbReference type="InterPro" id="IPR032287">
    <property type="entry name" value="DUF4838"/>
</dbReference>
<protein>
    <submittedName>
        <fullName evidence="1">Uncharacterized protein</fullName>
    </submittedName>
</protein>
<comment type="caution">
    <text evidence="1">The sequence shown here is derived from an EMBL/GenBank/DDBJ whole genome shotgun (WGS) entry which is preliminary data.</text>
</comment>
<organism evidence="1">
    <name type="scientific">bioreactor metagenome</name>
    <dbReference type="NCBI Taxonomy" id="1076179"/>
    <lineage>
        <taxon>unclassified sequences</taxon>
        <taxon>metagenomes</taxon>
        <taxon>ecological metagenomes</taxon>
    </lineage>
</organism>
<dbReference type="Pfam" id="PF16126">
    <property type="entry name" value="DUF4838"/>
    <property type="match status" value="1"/>
</dbReference>
<dbReference type="AlphaFoldDB" id="A0A644ZRC1"/>
<reference evidence="1" key="1">
    <citation type="submission" date="2019-08" db="EMBL/GenBank/DDBJ databases">
        <authorList>
            <person name="Kucharzyk K."/>
            <person name="Murdoch R.W."/>
            <person name="Higgins S."/>
            <person name="Loffler F."/>
        </authorList>
    </citation>
    <scope>NUCLEOTIDE SEQUENCE</scope>
</reference>
<sequence>MVMLQGDCFNPGQPGDLQVLKSYVWSKLLWNPELDAAALENEFVDGYYGCAAPMVREYLALRRKSAAGLKEGYDCFTSDAPWLSDRDLLDGIAILEQAKAAAASDPVIAERVDTLAKPFEFLLLGRASRMQGQPGCPSVARLQQYAGEWLNFMERKKITHWAEEWGPESAISGIRAALKLKSEGRSLTLRTPEFLRRLQAEGKKYYCFEEDAFVIHGGAKMAEIVADPAASNGAAIALHHVEFGWSPKLYYMPPMQRGKRYDCYIALRLDKPATGDLCQFSAWNGKDVFLSTHFDAAKLQTGRYTYLPAGRLTVPEAGYSFIAATVNPEIRQTYVDHMVLVEVDEASEKK</sequence>